<organism evidence="1 2">
    <name type="scientific">Acropora cervicornis</name>
    <name type="common">Staghorn coral</name>
    <dbReference type="NCBI Taxonomy" id="6130"/>
    <lineage>
        <taxon>Eukaryota</taxon>
        <taxon>Metazoa</taxon>
        <taxon>Cnidaria</taxon>
        <taxon>Anthozoa</taxon>
        <taxon>Hexacorallia</taxon>
        <taxon>Scleractinia</taxon>
        <taxon>Astrocoeniina</taxon>
        <taxon>Acroporidae</taxon>
        <taxon>Acropora</taxon>
    </lineage>
</organism>
<accession>A0AAD9Q6F3</accession>
<reference evidence="1" key="1">
    <citation type="journal article" date="2023" name="G3 (Bethesda)">
        <title>Whole genome assembly and annotation of the endangered Caribbean coral Acropora cervicornis.</title>
        <authorList>
            <person name="Selwyn J.D."/>
            <person name="Vollmer S.V."/>
        </authorList>
    </citation>
    <scope>NUCLEOTIDE SEQUENCE</scope>
    <source>
        <strain evidence="1">K2</strain>
    </source>
</reference>
<reference evidence="1" key="2">
    <citation type="journal article" date="2023" name="Science">
        <title>Genomic signatures of disease resistance in endangered staghorn corals.</title>
        <authorList>
            <person name="Vollmer S.V."/>
            <person name="Selwyn J.D."/>
            <person name="Despard B.A."/>
            <person name="Roesel C.L."/>
        </authorList>
    </citation>
    <scope>NUCLEOTIDE SEQUENCE</scope>
    <source>
        <strain evidence="1">K2</strain>
    </source>
</reference>
<evidence type="ECO:0000313" key="2">
    <source>
        <dbReference type="Proteomes" id="UP001249851"/>
    </source>
</evidence>
<keyword evidence="2" id="KW-1185">Reference proteome</keyword>
<comment type="caution">
    <text evidence="1">The sequence shown here is derived from an EMBL/GenBank/DDBJ whole genome shotgun (WGS) entry which is preliminary data.</text>
</comment>
<evidence type="ECO:0000313" key="1">
    <source>
        <dbReference type="EMBL" id="KAK2555608.1"/>
    </source>
</evidence>
<name>A0AAD9Q6F3_ACRCE</name>
<dbReference type="Gene3D" id="3.90.175.10">
    <property type="entry name" value="Diphtheria Toxin, domain 1"/>
    <property type="match status" value="1"/>
</dbReference>
<dbReference type="EMBL" id="JARQWQ010000061">
    <property type="protein sequence ID" value="KAK2555608.1"/>
    <property type="molecule type" value="Genomic_DNA"/>
</dbReference>
<dbReference type="SUPFAM" id="SSF56399">
    <property type="entry name" value="ADP-ribosylation"/>
    <property type="match status" value="1"/>
</dbReference>
<sequence length="318" mass="35870">MPGQIKVCIFGSLYSSCLMDVMDLYAEKISCSLISELSASDFLQAEELYISFLGSLLYPKVEKTAEVALRELCSALTFLFVPVLRCMTDKSFSCGRFPQKESIVYQWFDHPCSGGTRNPVKAINVEKEVGAPWNGNNLFNTVKLCELKLRDDDIFEIFYHGTSHESAEDIIDGIDLRKGGKGMDFSSGDGFYVSKDLCLAREWAAHRFGENNSAVLVFQVRKVELRGDSNDNGLDLTGIDRKGKWKELVKIFLSKKPSKRFLKTIKGYDFIEGPMVAKGRDEFLIFPKSKNDSYQLCVRTDNCVSLFDRSLCAVIYFA</sequence>
<gene>
    <name evidence="1" type="ORF">P5673_022629</name>
</gene>
<proteinExistence type="predicted"/>
<protein>
    <recommendedName>
        <fullName evidence="3">DUF3990 domain-containing protein</fullName>
    </recommendedName>
</protein>
<evidence type="ECO:0008006" key="3">
    <source>
        <dbReference type="Google" id="ProtNLM"/>
    </source>
</evidence>
<dbReference type="AlphaFoldDB" id="A0AAD9Q6F3"/>
<dbReference type="Proteomes" id="UP001249851">
    <property type="component" value="Unassembled WGS sequence"/>
</dbReference>